<dbReference type="InterPro" id="IPR004107">
    <property type="entry name" value="Integrase_SAM-like_N"/>
</dbReference>
<dbReference type="GO" id="GO:0015074">
    <property type="term" value="P:DNA integration"/>
    <property type="evidence" value="ECO:0007669"/>
    <property type="project" value="InterPro"/>
</dbReference>
<keyword evidence="5" id="KW-1185">Reference proteome</keyword>
<dbReference type="InterPro" id="IPR010998">
    <property type="entry name" value="Integrase_recombinase_N"/>
</dbReference>
<reference evidence="4 5" key="1">
    <citation type="submission" date="2020-01" db="EMBL/GenBank/DDBJ databases">
        <authorList>
            <person name="Deng T."/>
        </authorList>
    </citation>
    <scope>NUCLEOTIDE SEQUENCE [LARGE SCALE GENOMIC DNA]</scope>
    <source>
        <strain evidence="4 5">5221</strain>
    </source>
</reference>
<dbReference type="Pfam" id="PF14659">
    <property type="entry name" value="Phage_int_SAM_3"/>
    <property type="match status" value="1"/>
</dbReference>
<dbReference type="AlphaFoldDB" id="A0A6N9H848"/>
<comment type="caution">
    <text evidence="4">The sequence shown here is derived from an EMBL/GenBank/DDBJ whole genome shotgun (WGS) entry which is preliminary data.</text>
</comment>
<dbReference type="EMBL" id="WWEQ01000041">
    <property type="protein sequence ID" value="MYM20228.1"/>
    <property type="molecule type" value="Genomic_DNA"/>
</dbReference>
<dbReference type="InterPro" id="IPR044068">
    <property type="entry name" value="CB"/>
</dbReference>
<proteinExistence type="predicted"/>
<evidence type="ECO:0000256" key="1">
    <source>
        <dbReference type="ARBA" id="ARBA00023125"/>
    </source>
</evidence>
<dbReference type="GO" id="GO:0003677">
    <property type="term" value="F:DNA binding"/>
    <property type="evidence" value="ECO:0007669"/>
    <property type="project" value="UniProtKB-UniRule"/>
</dbReference>
<dbReference type="RefSeq" id="WP_160953646.1">
    <property type="nucleotide sequence ID" value="NZ_WWEQ01000041.1"/>
</dbReference>
<accession>A0A6N9H848</accession>
<protein>
    <recommendedName>
        <fullName evidence="3">Core-binding (CB) domain-containing protein</fullName>
    </recommendedName>
</protein>
<evidence type="ECO:0000313" key="5">
    <source>
        <dbReference type="Proteomes" id="UP000469215"/>
    </source>
</evidence>
<dbReference type="PROSITE" id="PS51900">
    <property type="entry name" value="CB"/>
    <property type="match status" value="1"/>
</dbReference>
<dbReference type="SUPFAM" id="SSF56349">
    <property type="entry name" value="DNA breaking-rejoining enzymes"/>
    <property type="match status" value="1"/>
</dbReference>
<evidence type="ECO:0000313" key="4">
    <source>
        <dbReference type="EMBL" id="MYM20228.1"/>
    </source>
</evidence>
<feature type="domain" description="Core-binding (CB)" evidence="3">
    <location>
        <begin position="1"/>
        <end position="87"/>
    </location>
</feature>
<dbReference type="InterPro" id="IPR011010">
    <property type="entry name" value="DNA_brk_join_enz"/>
</dbReference>
<dbReference type="Gene3D" id="1.10.150.130">
    <property type="match status" value="1"/>
</dbReference>
<organism evidence="4 5">
    <name type="scientific">Brevibacterium rongguiense</name>
    <dbReference type="NCBI Taxonomy" id="2695267"/>
    <lineage>
        <taxon>Bacteria</taxon>
        <taxon>Bacillati</taxon>
        <taxon>Actinomycetota</taxon>
        <taxon>Actinomycetes</taxon>
        <taxon>Micrococcales</taxon>
        <taxon>Brevibacteriaceae</taxon>
        <taxon>Brevibacterium</taxon>
    </lineage>
</organism>
<name>A0A6N9H848_9MICO</name>
<gene>
    <name evidence="4" type="ORF">GSY69_09690</name>
</gene>
<evidence type="ECO:0000256" key="2">
    <source>
        <dbReference type="PROSITE-ProRule" id="PRU01248"/>
    </source>
</evidence>
<keyword evidence="1 2" id="KW-0238">DNA-binding</keyword>
<dbReference type="Proteomes" id="UP000469215">
    <property type="component" value="Unassembled WGS sequence"/>
</dbReference>
<sequence length="105" mass="11864">MYAEYWVSSLRLAASTNNGYRRIIRNHITPDPGKIRIDKLTATRIGSHYRELEMSARKDTYGKGQPLSASSIHKVHVVPGALLDAAIDDGRSRSTRRRRSARSTR</sequence>
<evidence type="ECO:0000259" key="3">
    <source>
        <dbReference type="PROSITE" id="PS51900"/>
    </source>
</evidence>